<feature type="transmembrane region" description="Helical" evidence="2">
    <location>
        <begin position="47"/>
        <end position="65"/>
    </location>
</feature>
<organism evidence="3 4">
    <name type="scientific">Halovivax cerinus</name>
    <dbReference type="NCBI Taxonomy" id="1487865"/>
    <lineage>
        <taxon>Archaea</taxon>
        <taxon>Methanobacteriati</taxon>
        <taxon>Methanobacteriota</taxon>
        <taxon>Stenosarchaea group</taxon>
        <taxon>Halobacteria</taxon>
        <taxon>Halobacteriales</taxon>
        <taxon>Natrialbaceae</taxon>
        <taxon>Halovivax</taxon>
    </lineage>
</organism>
<name>A0ABD5NRC3_9EURY</name>
<keyword evidence="2" id="KW-0472">Membrane</keyword>
<accession>A0ABD5NRC3</accession>
<comment type="caution">
    <text evidence="3">The sequence shown here is derived from an EMBL/GenBank/DDBJ whole genome shotgun (WGS) entry which is preliminary data.</text>
</comment>
<gene>
    <name evidence="3" type="ORF">ACFOUR_13075</name>
</gene>
<evidence type="ECO:0000256" key="2">
    <source>
        <dbReference type="SAM" id="Phobius"/>
    </source>
</evidence>
<dbReference type="RefSeq" id="WP_256532837.1">
    <property type="nucleotide sequence ID" value="NZ_CP101824.1"/>
</dbReference>
<evidence type="ECO:0000313" key="4">
    <source>
        <dbReference type="Proteomes" id="UP001595846"/>
    </source>
</evidence>
<dbReference type="GeneID" id="73901945"/>
<feature type="region of interest" description="Disordered" evidence="1">
    <location>
        <begin position="126"/>
        <end position="155"/>
    </location>
</feature>
<keyword evidence="4" id="KW-1185">Reference proteome</keyword>
<sequence>MSRGPDRPWSAVGAIALVLVGGSLLPLPFRRRPEFALVGPDKALHLLGYFGLSVAVADALAAEGIGRAQSGLLAVVWSTAIGTATGLLQLYVPGRAHERADVAAGTLGSVLGALYWFRWRPVVNTESDGERTGSRSAQPIKRDAESPEHGALQRE</sequence>
<evidence type="ECO:0000256" key="1">
    <source>
        <dbReference type="SAM" id="MobiDB-lite"/>
    </source>
</evidence>
<feature type="compositionally biased region" description="Basic and acidic residues" evidence="1">
    <location>
        <begin position="140"/>
        <end position="155"/>
    </location>
</feature>
<evidence type="ECO:0000313" key="3">
    <source>
        <dbReference type="EMBL" id="MFC3959290.1"/>
    </source>
</evidence>
<dbReference type="AlphaFoldDB" id="A0ABD5NRC3"/>
<keyword evidence="2" id="KW-1133">Transmembrane helix</keyword>
<feature type="transmembrane region" description="Helical" evidence="2">
    <location>
        <begin position="100"/>
        <end position="117"/>
    </location>
</feature>
<reference evidence="3 4" key="1">
    <citation type="journal article" date="2019" name="Int. J. Syst. Evol. Microbiol.">
        <title>The Global Catalogue of Microorganisms (GCM) 10K type strain sequencing project: providing services to taxonomists for standard genome sequencing and annotation.</title>
        <authorList>
            <consortium name="The Broad Institute Genomics Platform"/>
            <consortium name="The Broad Institute Genome Sequencing Center for Infectious Disease"/>
            <person name="Wu L."/>
            <person name="Ma J."/>
        </authorList>
    </citation>
    <scope>NUCLEOTIDE SEQUENCE [LARGE SCALE GENOMIC DNA]</scope>
    <source>
        <strain evidence="3 4">IBRC-M 10256</strain>
    </source>
</reference>
<protein>
    <submittedName>
        <fullName evidence="3">VanZ family protein</fullName>
    </submittedName>
</protein>
<feature type="transmembrane region" description="Helical" evidence="2">
    <location>
        <begin position="9"/>
        <end position="27"/>
    </location>
</feature>
<keyword evidence="2" id="KW-0812">Transmembrane</keyword>
<dbReference type="EMBL" id="JBHSAQ010000011">
    <property type="protein sequence ID" value="MFC3959290.1"/>
    <property type="molecule type" value="Genomic_DNA"/>
</dbReference>
<feature type="transmembrane region" description="Helical" evidence="2">
    <location>
        <begin position="72"/>
        <end position="94"/>
    </location>
</feature>
<dbReference type="Proteomes" id="UP001595846">
    <property type="component" value="Unassembled WGS sequence"/>
</dbReference>
<proteinExistence type="predicted"/>
<dbReference type="NCBIfam" id="NF037970">
    <property type="entry name" value="vanZ_1"/>
    <property type="match status" value="1"/>
</dbReference>